<evidence type="ECO:0000256" key="4">
    <source>
        <dbReference type="ARBA" id="ARBA00023136"/>
    </source>
</evidence>
<dbReference type="InterPro" id="IPR044839">
    <property type="entry name" value="NDR1-like"/>
</dbReference>
<evidence type="ECO:0000256" key="3">
    <source>
        <dbReference type="ARBA" id="ARBA00022989"/>
    </source>
</evidence>
<dbReference type="GO" id="GO:0009506">
    <property type="term" value="C:plasmodesma"/>
    <property type="evidence" value="ECO:0007669"/>
    <property type="project" value="TreeGrafter"/>
</dbReference>
<reference evidence="6" key="1">
    <citation type="submission" date="2022-03" db="EMBL/GenBank/DDBJ databases">
        <title>A functionally conserved STORR gene fusion in Papaver species that diverged 16.8 million years ago.</title>
        <authorList>
            <person name="Catania T."/>
        </authorList>
    </citation>
    <scope>NUCLEOTIDE SEQUENCE</scope>
    <source>
        <strain evidence="6">S-191538</strain>
    </source>
</reference>
<evidence type="ECO:0000256" key="1">
    <source>
        <dbReference type="ARBA" id="ARBA00004167"/>
    </source>
</evidence>
<dbReference type="EMBL" id="JAJJMA010161127">
    <property type="protein sequence ID" value="MCL7035814.1"/>
    <property type="molecule type" value="Genomic_DNA"/>
</dbReference>
<keyword evidence="4" id="KW-0472">Membrane</keyword>
<dbReference type="PANTHER" id="PTHR31415:SF4">
    <property type="entry name" value="NDR1_HIN1-LIKE PROTEIN 3"/>
    <property type="match status" value="1"/>
</dbReference>
<keyword evidence="3" id="KW-1133">Transmembrane helix</keyword>
<sequence length="187" mass="21081">MFIFIVALICVVIFLSVIPLKNIKFHVTEASLTQFDITSGTDTLHYSLAVNISVRNSNKNMGIWYDRMESGTTCYGKDIGLVSLAPFRQGHKNTTLLHVVFHGNTSLRLQGSDLMDFNNDQRNESYSIFINLHGLLRLKWPGGGRSRRYHYKARCGLLRLPLINSSSTSQTVIASLHLNKTCKVSVY</sequence>
<protein>
    <recommendedName>
        <fullName evidence="5">Late embryogenesis abundant protein LEA-2 subgroup domain-containing protein</fullName>
    </recommendedName>
</protein>
<keyword evidence="2" id="KW-0812">Transmembrane</keyword>
<keyword evidence="7" id="KW-1185">Reference proteome</keyword>
<accession>A0AA41SA53</accession>
<organism evidence="6 7">
    <name type="scientific">Papaver nudicaule</name>
    <name type="common">Iceland poppy</name>
    <dbReference type="NCBI Taxonomy" id="74823"/>
    <lineage>
        <taxon>Eukaryota</taxon>
        <taxon>Viridiplantae</taxon>
        <taxon>Streptophyta</taxon>
        <taxon>Embryophyta</taxon>
        <taxon>Tracheophyta</taxon>
        <taxon>Spermatophyta</taxon>
        <taxon>Magnoliopsida</taxon>
        <taxon>Ranunculales</taxon>
        <taxon>Papaveraceae</taxon>
        <taxon>Papaveroideae</taxon>
        <taxon>Papaver</taxon>
    </lineage>
</organism>
<evidence type="ECO:0000313" key="7">
    <source>
        <dbReference type="Proteomes" id="UP001177140"/>
    </source>
</evidence>
<evidence type="ECO:0000256" key="2">
    <source>
        <dbReference type="ARBA" id="ARBA00022692"/>
    </source>
</evidence>
<name>A0AA41SA53_PAPNU</name>
<comment type="caution">
    <text evidence="6">The sequence shown here is derived from an EMBL/GenBank/DDBJ whole genome shotgun (WGS) entry which is preliminary data.</text>
</comment>
<dbReference type="Proteomes" id="UP001177140">
    <property type="component" value="Unassembled WGS sequence"/>
</dbReference>
<evidence type="ECO:0000259" key="5">
    <source>
        <dbReference type="Pfam" id="PF03168"/>
    </source>
</evidence>
<dbReference type="GO" id="GO:0098542">
    <property type="term" value="P:defense response to other organism"/>
    <property type="evidence" value="ECO:0007669"/>
    <property type="project" value="InterPro"/>
</dbReference>
<dbReference type="PANTHER" id="PTHR31415">
    <property type="entry name" value="OS05G0367900 PROTEIN"/>
    <property type="match status" value="1"/>
</dbReference>
<dbReference type="AlphaFoldDB" id="A0AA41SA53"/>
<dbReference type="InterPro" id="IPR004864">
    <property type="entry name" value="LEA_2"/>
</dbReference>
<proteinExistence type="predicted"/>
<evidence type="ECO:0000313" key="6">
    <source>
        <dbReference type="EMBL" id="MCL7035814.1"/>
    </source>
</evidence>
<dbReference type="Pfam" id="PF03168">
    <property type="entry name" value="LEA_2"/>
    <property type="match status" value="1"/>
</dbReference>
<gene>
    <name evidence="6" type="ORF">MKW94_001751</name>
</gene>
<dbReference type="GO" id="GO:0005886">
    <property type="term" value="C:plasma membrane"/>
    <property type="evidence" value="ECO:0007669"/>
    <property type="project" value="TreeGrafter"/>
</dbReference>
<comment type="subcellular location">
    <subcellularLocation>
        <location evidence="1">Membrane</location>
        <topology evidence="1">Single-pass membrane protein</topology>
    </subcellularLocation>
</comment>
<feature type="domain" description="Late embryogenesis abundant protein LEA-2 subgroup" evidence="5">
    <location>
        <begin position="52"/>
        <end position="137"/>
    </location>
</feature>